<reference evidence="2" key="2">
    <citation type="submission" date="2021-09" db="EMBL/GenBank/DDBJ databases">
        <authorList>
            <person name="Gilroy R."/>
        </authorList>
    </citation>
    <scope>NUCLEOTIDE SEQUENCE</scope>
    <source>
        <strain evidence="2">CHK193-16274</strain>
    </source>
</reference>
<dbReference type="InterPro" id="IPR036866">
    <property type="entry name" value="RibonucZ/Hydroxyglut_hydro"/>
</dbReference>
<reference evidence="2" key="1">
    <citation type="journal article" date="2021" name="PeerJ">
        <title>Extensive microbial diversity within the chicken gut microbiome revealed by metagenomics and culture.</title>
        <authorList>
            <person name="Gilroy R."/>
            <person name="Ravi A."/>
            <person name="Getino M."/>
            <person name="Pursley I."/>
            <person name="Horton D.L."/>
            <person name="Alikhan N.F."/>
            <person name="Baker D."/>
            <person name="Gharbi K."/>
            <person name="Hall N."/>
            <person name="Watson M."/>
            <person name="Adriaenssens E.M."/>
            <person name="Foster-Nyarko E."/>
            <person name="Jarju S."/>
            <person name="Secka A."/>
            <person name="Antonio M."/>
            <person name="Oren A."/>
            <person name="Chaudhuri R.R."/>
            <person name="La Ragione R."/>
            <person name="Hildebrand F."/>
            <person name="Pallen M.J."/>
        </authorList>
    </citation>
    <scope>NUCLEOTIDE SEQUENCE</scope>
    <source>
        <strain evidence="2">CHK193-16274</strain>
    </source>
</reference>
<sequence length="217" mass="24498">MIIRIKSGNTNCYLLFRESTKKSVLIDAGVSSDHTFLERLQAKGYLSQIALVILTHGHYDHVGHAAMLQNRFHIPVAIHRNELERVTQGIMDFPPAKGFISNTFRKSTMSGMEKSTYQKFVPDIVLDGSRILSSFPEIEILHLPGHTKGSIGIIFEDSLFAGDLVMNMPVPSKSWFAEDFSELQQSIERISNLRLKRVYPSHGKSFSGQWINHLCPV</sequence>
<comment type="caution">
    <text evidence="2">The sequence shown here is derived from an EMBL/GenBank/DDBJ whole genome shotgun (WGS) entry which is preliminary data.</text>
</comment>
<dbReference type="Gene3D" id="3.60.15.10">
    <property type="entry name" value="Ribonuclease Z/Hydroxyacylglutathione hydrolase-like"/>
    <property type="match status" value="1"/>
</dbReference>
<evidence type="ECO:0000259" key="1">
    <source>
        <dbReference type="SMART" id="SM00849"/>
    </source>
</evidence>
<dbReference type="AlphaFoldDB" id="A0A921GA23"/>
<evidence type="ECO:0000313" key="2">
    <source>
        <dbReference type="EMBL" id="HJF39435.1"/>
    </source>
</evidence>
<dbReference type="InterPro" id="IPR001279">
    <property type="entry name" value="Metallo-B-lactamas"/>
</dbReference>
<feature type="domain" description="Metallo-beta-lactamase" evidence="1">
    <location>
        <begin position="9"/>
        <end position="202"/>
    </location>
</feature>
<accession>A0A921GA23</accession>
<protein>
    <submittedName>
        <fullName evidence="2">MBL fold metallo-hydrolase</fullName>
    </submittedName>
</protein>
<name>A0A921GA23_9FIRM</name>
<organism evidence="2 3">
    <name type="scientific">Thomasclavelia spiroformis</name>
    <dbReference type="NCBI Taxonomy" id="29348"/>
    <lineage>
        <taxon>Bacteria</taxon>
        <taxon>Bacillati</taxon>
        <taxon>Bacillota</taxon>
        <taxon>Erysipelotrichia</taxon>
        <taxon>Erysipelotrichales</taxon>
        <taxon>Coprobacillaceae</taxon>
        <taxon>Thomasclavelia</taxon>
    </lineage>
</organism>
<proteinExistence type="predicted"/>
<dbReference type="Pfam" id="PF00753">
    <property type="entry name" value="Lactamase_B"/>
    <property type="match status" value="1"/>
</dbReference>
<dbReference type="InterPro" id="IPR050855">
    <property type="entry name" value="NDM-1-like"/>
</dbReference>
<gene>
    <name evidence="2" type="ORF">K8V91_00800</name>
</gene>
<evidence type="ECO:0000313" key="3">
    <source>
        <dbReference type="Proteomes" id="UP000749320"/>
    </source>
</evidence>
<dbReference type="SMART" id="SM00849">
    <property type="entry name" value="Lactamase_B"/>
    <property type="match status" value="1"/>
</dbReference>
<dbReference type="PANTHER" id="PTHR42951:SF17">
    <property type="entry name" value="METALLO-BETA-LACTAMASE DOMAIN-CONTAINING PROTEIN"/>
    <property type="match status" value="1"/>
</dbReference>
<dbReference type="PANTHER" id="PTHR42951">
    <property type="entry name" value="METALLO-BETA-LACTAMASE DOMAIN-CONTAINING"/>
    <property type="match status" value="1"/>
</dbReference>
<dbReference type="SUPFAM" id="SSF56281">
    <property type="entry name" value="Metallo-hydrolase/oxidoreductase"/>
    <property type="match status" value="1"/>
</dbReference>
<dbReference type="Proteomes" id="UP000749320">
    <property type="component" value="Unassembled WGS sequence"/>
</dbReference>
<dbReference type="EMBL" id="DYWV01000028">
    <property type="protein sequence ID" value="HJF39435.1"/>
    <property type="molecule type" value="Genomic_DNA"/>
</dbReference>